<dbReference type="Proteomes" id="UP001239111">
    <property type="component" value="Chromosome 2"/>
</dbReference>
<comment type="caution">
    <text evidence="1">The sequence shown here is derived from an EMBL/GenBank/DDBJ whole genome shotgun (WGS) entry which is preliminary data.</text>
</comment>
<keyword evidence="2" id="KW-1185">Reference proteome</keyword>
<dbReference type="EMBL" id="CM056742">
    <property type="protein sequence ID" value="KAJ8676984.1"/>
    <property type="molecule type" value="Genomic_DNA"/>
</dbReference>
<gene>
    <name evidence="1" type="ORF">QAD02_012771</name>
</gene>
<accession>A0ACC2P378</accession>
<evidence type="ECO:0000313" key="2">
    <source>
        <dbReference type="Proteomes" id="UP001239111"/>
    </source>
</evidence>
<evidence type="ECO:0000313" key="1">
    <source>
        <dbReference type="EMBL" id="KAJ8676984.1"/>
    </source>
</evidence>
<organism evidence="1 2">
    <name type="scientific">Eretmocerus hayati</name>
    <dbReference type="NCBI Taxonomy" id="131215"/>
    <lineage>
        <taxon>Eukaryota</taxon>
        <taxon>Metazoa</taxon>
        <taxon>Ecdysozoa</taxon>
        <taxon>Arthropoda</taxon>
        <taxon>Hexapoda</taxon>
        <taxon>Insecta</taxon>
        <taxon>Pterygota</taxon>
        <taxon>Neoptera</taxon>
        <taxon>Endopterygota</taxon>
        <taxon>Hymenoptera</taxon>
        <taxon>Apocrita</taxon>
        <taxon>Proctotrupomorpha</taxon>
        <taxon>Chalcidoidea</taxon>
        <taxon>Aphelinidae</taxon>
        <taxon>Aphelininae</taxon>
        <taxon>Eretmocerus</taxon>
    </lineage>
</organism>
<sequence>MIGSQLPFAHLAELASTASSKLAKLTPVNQRLQSHYEIQKTKFIHKVGDQIISNEKIFIICKDLAGLINHIKRVRNCQEAHLKIAIDGGGGFLKICLTVQSDKSVDILGSSDERLENYENVKLLWSKLKINEFGYTIATDLKLANILTDIMSHSSASPCTWCTAAKDSLITMGEYRTIGSCIQNHENWMSNEGKKIETKVYKSCKNQLIFTGDEDTEVIEMIPPPELHLMLGTVSTLMKGMHSRFKDVCEKWVKDCHVMRQPAHGGEQAFAGNACRISLNKLDLLRSNCPVECLPFSKDKYTGGSFKVTDVSRLSFVNTLMGLPFLQ</sequence>
<protein>
    <submittedName>
        <fullName evidence="1">Uncharacterized protein</fullName>
    </submittedName>
</protein>
<proteinExistence type="predicted"/>
<name>A0ACC2P378_9HYME</name>
<reference evidence="1" key="1">
    <citation type="submission" date="2023-04" db="EMBL/GenBank/DDBJ databases">
        <title>A chromosome-level genome assembly of the parasitoid wasp Eretmocerus hayati.</title>
        <authorList>
            <person name="Zhong Y."/>
            <person name="Liu S."/>
            <person name="Liu Y."/>
        </authorList>
    </citation>
    <scope>NUCLEOTIDE SEQUENCE</scope>
    <source>
        <strain evidence="1">ZJU_SS_LIU_2023</strain>
    </source>
</reference>